<dbReference type="InterPro" id="IPR023393">
    <property type="entry name" value="START-like_dom_sf"/>
</dbReference>
<dbReference type="GO" id="GO:0045333">
    <property type="term" value="P:cellular respiration"/>
    <property type="evidence" value="ECO:0007669"/>
    <property type="project" value="InterPro"/>
</dbReference>
<evidence type="ECO:0000256" key="2">
    <source>
        <dbReference type="ARBA" id="ARBA00022649"/>
    </source>
</evidence>
<dbReference type="PANTHER" id="PTHR12901">
    <property type="entry name" value="SPERM PROTEIN HOMOLOG"/>
    <property type="match status" value="1"/>
</dbReference>
<evidence type="ECO:0000313" key="5">
    <source>
        <dbReference type="Proteomes" id="UP000501602"/>
    </source>
</evidence>
<evidence type="ECO:0000313" key="4">
    <source>
        <dbReference type="EMBL" id="QIZ75898.1"/>
    </source>
</evidence>
<dbReference type="CDD" id="cd07813">
    <property type="entry name" value="COQ10p_like"/>
    <property type="match status" value="1"/>
</dbReference>
<keyword evidence="2" id="KW-1277">Toxin-antitoxin system</keyword>
<dbReference type="Pfam" id="PF03364">
    <property type="entry name" value="Polyketide_cyc"/>
    <property type="match status" value="1"/>
</dbReference>
<dbReference type="GO" id="GO:0048039">
    <property type="term" value="F:ubiquinone binding"/>
    <property type="evidence" value="ECO:0007669"/>
    <property type="project" value="InterPro"/>
</dbReference>
<dbReference type="EMBL" id="CP051180">
    <property type="protein sequence ID" value="QIZ75898.1"/>
    <property type="molecule type" value="Genomic_DNA"/>
</dbReference>
<comment type="similarity">
    <text evidence="1">Belongs to the ribosome association toxin RatA family.</text>
</comment>
<dbReference type="PANTHER" id="PTHR12901:SF10">
    <property type="entry name" value="COENZYME Q-BINDING PROTEIN COQ10, MITOCHONDRIAL"/>
    <property type="match status" value="1"/>
</dbReference>
<dbReference type="AlphaFoldDB" id="A0A6H1UAP0"/>
<dbReference type="InterPro" id="IPR005031">
    <property type="entry name" value="COQ10_START"/>
</dbReference>
<gene>
    <name evidence="4" type="ORF">HER31_02775</name>
</gene>
<feature type="domain" description="Coenzyme Q-binding protein COQ10 START" evidence="3">
    <location>
        <begin position="11"/>
        <end position="134"/>
    </location>
</feature>
<accession>A0A6H1UAP0</accession>
<reference evidence="4 5" key="1">
    <citation type="submission" date="2020-04" db="EMBL/GenBank/DDBJ databases">
        <title>Ferrimonas sp. S7 isolated from sea water.</title>
        <authorList>
            <person name="Bae S.S."/>
            <person name="Baek K."/>
        </authorList>
    </citation>
    <scope>NUCLEOTIDE SEQUENCE [LARGE SCALE GENOMIC DNA]</scope>
    <source>
        <strain evidence="4 5">S7</strain>
    </source>
</reference>
<dbReference type="SUPFAM" id="SSF55961">
    <property type="entry name" value="Bet v1-like"/>
    <property type="match status" value="1"/>
</dbReference>
<dbReference type="RefSeq" id="WP_168659159.1">
    <property type="nucleotide sequence ID" value="NZ_CP051180.1"/>
</dbReference>
<name>A0A6H1UAP0_9GAMM</name>
<dbReference type="KEGG" id="fes:HER31_02775"/>
<dbReference type="InterPro" id="IPR044996">
    <property type="entry name" value="COQ10-like"/>
</dbReference>
<protein>
    <submittedName>
        <fullName evidence="4">Type II toxin-antitoxin system RatA family toxin</fullName>
    </submittedName>
</protein>
<sequence length="143" mass="15885">MPEINRSALVRFSAEQMYALVNDVASYPKFLPGCVASQVVEHHEDMMVASVSVSKVGLSHSFTTRNQLIAGKSITLALENGPFKSLSGEWSFTPLREDACKIEFQLQFEFASPLVAKAFGRVFSEVVQSMVQAFSERAKEVYK</sequence>
<keyword evidence="5" id="KW-1185">Reference proteome</keyword>
<evidence type="ECO:0000256" key="1">
    <source>
        <dbReference type="ARBA" id="ARBA00008918"/>
    </source>
</evidence>
<dbReference type="Proteomes" id="UP000501602">
    <property type="component" value="Chromosome"/>
</dbReference>
<dbReference type="Gene3D" id="3.30.530.20">
    <property type="match status" value="1"/>
</dbReference>
<proteinExistence type="inferred from homology"/>
<organism evidence="4 5">
    <name type="scientific">Ferrimonas lipolytica</name>
    <dbReference type="NCBI Taxonomy" id="2724191"/>
    <lineage>
        <taxon>Bacteria</taxon>
        <taxon>Pseudomonadati</taxon>
        <taxon>Pseudomonadota</taxon>
        <taxon>Gammaproteobacteria</taxon>
        <taxon>Alteromonadales</taxon>
        <taxon>Ferrimonadaceae</taxon>
        <taxon>Ferrimonas</taxon>
    </lineage>
</organism>
<evidence type="ECO:0000259" key="3">
    <source>
        <dbReference type="Pfam" id="PF03364"/>
    </source>
</evidence>